<dbReference type="Gene3D" id="3.40.50.10610">
    <property type="entry name" value="ABC-type transport auxiliary lipoprotein component"/>
    <property type="match status" value="1"/>
</dbReference>
<dbReference type="SUPFAM" id="SSF159594">
    <property type="entry name" value="XCC0632-like"/>
    <property type="match status" value="1"/>
</dbReference>
<sequence length="209" mass="23438">MRPQRNTRIGLAAVLVLLLAGCSVLPEPRPPVAYDHYTLAVAPAGQAAAVERVPLTLLLPPPRIRAELAGTRMAYRQAPGRLEFFARSRWADAPQRLLHDLLLERFTREGPYAYVVREATPASADHRLEIEVLEFVQDFTVTPSRFRVRLRWQLLDLGNRRVRLQELIEAEVPAPADSPQGGAAAAGTAVNELFERIHRRLSRELRSDA</sequence>
<evidence type="ECO:0000259" key="1">
    <source>
        <dbReference type="Pfam" id="PF03886"/>
    </source>
</evidence>
<dbReference type="Proteomes" id="UP000287798">
    <property type="component" value="Unassembled WGS sequence"/>
</dbReference>
<feature type="domain" description="ABC-type transport auxiliary lipoprotein component" evidence="1">
    <location>
        <begin position="37"/>
        <end position="197"/>
    </location>
</feature>
<protein>
    <recommendedName>
        <fullName evidence="1">ABC-type transport auxiliary lipoprotein component domain-containing protein</fullName>
    </recommendedName>
</protein>
<gene>
    <name evidence="2" type="ORF">D6C00_03385</name>
</gene>
<dbReference type="PROSITE" id="PS51257">
    <property type="entry name" value="PROKAR_LIPOPROTEIN"/>
    <property type="match status" value="1"/>
</dbReference>
<dbReference type="Pfam" id="PF03886">
    <property type="entry name" value="ABC_trans_aux"/>
    <property type="match status" value="1"/>
</dbReference>
<dbReference type="AlphaFoldDB" id="A0A426QH54"/>
<accession>A0A426QH54</accession>
<dbReference type="EMBL" id="QZMU01000001">
    <property type="protein sequence ID" value="RRQ21095.1"/>
    <property type="molecule type" value="Genomic_DNA"/>
</dbReference>
<dbReference type="RefSeq" id="WP_125180310.1">
    <property type="nucleotide sequence ID" value="NZ_QZMU01000001.1"/>
</dbReference>
<dbReference type="InterPro" id="IPR005586">
    <property type="entry name" value="ABC_trans_aux"/>
</dbReference>
<reference evidence="2 3" key="1">
    <citation type="journal article" date="2010" name="Int. J. Syst. Evol. Microbiol.">
        <title>Thiohalobacter thiocyanaticus gen. nov., sp. nov., a moderately halophilic, sulfur-oxidizing gammaproteobacterium from hypersaline lakes, that utilizes thiocyanate.</title>
        <authorList>
            <person name="Sorokin D.Y."/>
            <person name="Kovaleva O.L."/>
            <person name="Tourova T.P."/>
            <person name="Muyzer G."/>
        </authorList>
    </citation>
    <scope>NUCLEOTIDE SEQUENCE [LARGE SCALE GENOMIC DNA]</scope>
    <source>
        <strain evidence="2 3">Hrh1</strain>
    </source>
</reference>
<evidence type="ECO:0000313" key="3">
    <source>
        <dbReference type="Proteomes" id="UP000287798"/>
    </source>
</evidence>
<proteinExistence type="predicted"/>
<keyword evidence="3" id="KW-1185">Reference proteome</keyword>
<evidence type="ECO:0000313" key="2">
    <source>
        <dbReference type="EMBL" id="RRQ21095.1"/>
    </source>
</evidence>
<comment type="caution">
    <text evidence="2">The sequence shown here is derived from an EMBL/GenBank/DDBJ whole genome shotgun (WGS) entry which is preliminary data.</text>
</comment>
<organism evidence="2 3">
    <name type="scientific">Thiohalobacter thiocyanaticus</name>
    <dbReference type="NCBI Taxonomy" id="585455"/>
    <lineage>
        <taxon>Bacteria</taxon>
        <taxon>Pseudomonadati</taxon>
        <taxon>Pseudomonadota</taxon>
        <taxon>Gammaproteobacteria</taxon>
        <taxon>Thiohalobacterales</taxon>
        <taxon>Thiohalobacteraceae</taxon>
        <taxon>Thiohalobacter</taxon>
    </lineage>
</organism>
<name>A0A426QH54_9GAMM</name>
<dbReference type="OrthoDB" id="5624722at2"/>